<sequence length="271" mass="30094">MSSQTQQTGPLSDPVISVIVNWAIGTALGYLVYGANIVISFTVIYLLTTTSTRMTRGQLGLLFSTIFMLLVSTLFVSLNTALMLLQIPLFAINPPDTISLRTMWRAWILYPRNLIAKIVLILCMIGSLGTFVYIGLETEKTLRDIAVGPLEMLEQILPLLTTNLVSTPMIAYKAWNKIQLLSKKYQEELDLYKRFCDENYVIGYSVIIVKGTDSQYSAFFSAMPMLSAMNPLLVVLIAAHEKSKEASNNVMSLTQSIKFASKNSKEPGIQG</sequence>
<dbReference type="OrthoDB" id="2744793at2759"/>
<proteinExistence type="predicted"/>
<keyword evidence="1" id="KW-0472">Membrane</keyword>
<accession>A0A4S8L7S7</accession>
<feature type="transmembrane region" description="Helical" evidence="1">
    <location>
        <begin position="20"/>
        <end position="47"/>
    </location>
</feature>
<protein>
    <submittedName>
        <fullName evidence="2">Uncharacterized protein</fullName>
    </submittedName>
</protein>
<keyword evidence="1" id="KW-1133">Transmembrane helix</keyword>
<evidence type="ECO:0000256" key="1">
    <source>
        <dbReference type="SAM" id="Phobius"/>
    </source>
</evidence>
<evidence type="ECO:0000313" key="2">
    <source>
        <dbReference type="EMBL" id="THU84580.1"/>
    </source>
</evidence>
<dbReference type="EMBL" id="ML179591">
    <property type="protein sequence ID" value="THU84580.1"/>
    <property type="molecule type" value="Genomic_DNA"/>
</dbReference>
<name>A0A4S8L7S7_DENBC</name>
<feature type="transmembrane region" description="Helical" evidence="1">
    <location>
        <begin position="114"/>
        <end position="136"/>
    </location>
</feature>
<dbReference type="Proteomes" id="UP000297245">
    <property type="component" value="Unassembled WGS sequence"/>
</dbReference>
<organism evidence="2 3">
    <name type="scientific">Dendrothele bispora (strain CBS 962.96)</name>
    <dbReference type="NCBI Taxonomy" id="1314807"/>
    <lineage>
        <taxon>Eukaryota</taxon>
        <taxon>Fungi</taxon>
        <taxon>Dikarya</taxon>
        <taxon>Basidiomycota</taxon>
        <taxon>Agaricomycotina</taxon>
        <taxon>Agaricomycetes</taxon>
        <taxon>Agaricomycetidae</taxon>
        <taxon>Agaricales</taxon>
        <taxon>Agaricales incertae sedis</taxon>
        <taxon>Dendrothele</taxon>
    </lineage>
</organism>
<keyword evidence="3" id="KW-1185">Reference proteome</keyword>
<feature type="transmembrane region" description="Helical" evidence="1">
    <location>
        <begin position="218"/>
        <end position="239"/>
    </location>
</feature>
<feature type="transmembrane region" description="Helical" evidence="1">
    <location>
        <begin position="59"/>
        <end position="85"/>
    </location>
</feature>
<reference evidence="2 3" key="1">
    <citation type="journal article" date="2019" name="Nat. Ecol. Evol.">
        <title>Megaphylogeny resolves global patterns of mushroom evolution.</title>
        <authorList>
            <person name="Varga T."/>
            <person name="Krizsan K."/>
            <person name="Foldi C."/>
            <person name="Dima B."/>
            <person name="Sanchez-Garcia M."/>
            <person name="Sanchez-Ramirez S."/>
            <person name="Szollosi G.J."/>
            <person name="Szarkandi J.G."/>
            <person name="Papp V."/>
            <person name="Albert L."/>
            <person name="Andreopoulos W."/>
            <person name="Angelini C."/>
            <person name="Antonin V."/>
            <person name="Barry K.W."/>
            <person name="Bougher N.L."/>
            <person name="Buchanan P."/>
            <person name="Buyck B."/>
            <person name="Bense V."/>
            <person name="Catcheside P."/>
            <person name="Chovatia M."/>
            <person name="Cooper J."/>
            <person name="Damon W."/>
            <person name="Desjardin D."/>
            <person name="Finy P."/>
            <person name="Geml J."/>
            <person name="Haridas S."/>
            <person name="Hughes K."/>
            <person name="Justo A."/>
            <person name="Karasinski D."/>
            <person name="Kautmanova I."/>
            <person name="Kiss B."/>
            <person name="Kocsube S."/>
            <person name="Kotiranta H."/>
            <person name="LaButti K.M."/>
            <person name="Lechner B.E."/>
            <person name="Liimatainen K."/>
            <person name="Lipzen A."/>
            <person name="Lukacs Z."/>
            <person name="Mihaltcheva S."/>
            <person name="Morgado L.N."/>
            <person name="Niskanen T."/>
            <person name="Noordeloos M.E."/>
            <person name="Ohm R.A."/>
            <person name="Ortiz-Santana B."/>
            <person name="Ovrebo C."/>
            <person name="Racz N."/>
            <person name="Riley R."/>
            <person name="Savchenko A."/>
            <person name="Shiryaev A."/>
            <person name="Soop K."/>
            <person name="Spirin V."/>
            <person name="Szebenyi C."/>
            <person name="Tomsovsky M."/>
            <person name="Tulloss R.E."/>
            <person name="Uehling J."/>
            <person name="Grigoriev I.V."/>
            <person name="Vagvolgyi C."/>
            <person name="Papp T."/>
            <person name="Martin F.M."/>
            <person name="Miettinen O."/>
            <person name="Hibbett D.S."/>
            <person name="Nagy L.G."/>
        </authorList>
    </citation>
    <scope>NUCLEOTIDE SEQUENCE [LARGE SCALE GENOMIC DNA]</scope>
    <source>
        <strain evidence="2 3">CBS 962.96</strain>
    </source>
</reference>
<dbReference type="AlphaFoldDB" id="A0A4S8L7S7"/>
<evidence type="ECO:0000313" key="3">
    <source>
        <dbReference type="Proteomes" id="UP000297245"/>
    </source>
</evidence>
<keyword evidence="1" id="KW-0812">Transmembrane</keyword>
<gene>
    <name evidence="2" type="ORF">K435DRAFT_806576</name>
</gene>